<sequence length="498" mass="57031">MQPTTPKRCKASSAEDLPNELLTIIFKLVHQLEVFHKESINLRLTEDPYDKYWFSCENLTSAARFPNSLAHVCSAWRTIMSSVPSFWTDIVVIVNTSSPVPFSLPDIQSVLEWTRDLPLNISVTRRIDSPPLDSFNERKILVPLINIFSPQIHRCQSFAFYATHSSALPLIGRDINGSAPLLRELKLECEVDDGTMDIIPDWSSFSCPSLFNLVINGSNFINITRHDPNWLTNLQDLRWVTFNRLKLPTQKDVSRSHVSFLKFIEMLANEDLELEYLRIFDFNPGHYNLDSSEELTIIILEISKRLVLEDLSDPFVHQFSRTISLYADELHISKCSLTAMEDIPFTENLKLEDISPAEDLSISLRKWPGSVLTLSRCLGFNDRVLDMMGDPDVLHDFFDNSPNNLVKLILIDCPNFSIEALKRMLEGRNEDVEDVLRYYGPPAIEGIKVNGAGPSLSYEDVEWFKGRLRYLDWHTEQRDGAVSLVEFDAEEQVTLDLD</sequence>
<gene>
    <name evidence="1" type="ORF">BDZ94DRAFT_533745</name>
</gene>
<organism evidence="1 2">
    <name type="scientific">Collybia nuda</name>
    <dbReference type="NCBI Taxonomy" id="64659"/>
    <lineage>
        <taxon>Eukaryota</taxon>
        <taxon>Fungi</taxon>
        <taxon>Dikarya</taxon>
        <taxon>Basidiomycota</taxon>
        <taxon>Agaricomycotina</taxon>
        <taxon>Agaricomycetes</taxon>
        <taxon>Agaricomycetidae</taxon>
        <taxon>Agaricales</taxon>
        <taxon>Tricholomatineae</taxon>
        <taxon>Clitocybaceae</taxon>
        <taxon>Collybia</taxon>
    </lineage>
</organism>
<evidence type="ECO:0000313" key="2">
    <source>
        <dbReference type="Proteomes" id="UP000807353"/>
    </source>
</evidence>
<proteinExistence type="predicted"/>
<dbReference type="AlphaFoldDB" id="A0A9P6CKR8"/>
<evidence type="ECO:0000313" key="1">
    <source>
        <dbReference type="EMBL" id="KAF9464048.1"/>
    </source>
</evidence>
<dbReference type="OrthoDB" id="3001771at2759"/>
<evidence type="ECO:0008006" key="3">
    <source>
        <dbReference type="Google" id="ProtNLM"/>
    </source>
</evidence>
<reference evidence="1" key="1">
    <citation type="submission" date="2020-11" db="EMBL/GenBank/DDBJ databases">
        <authorList>
            <consortium name="DOE Joint Genome Institute"/>
            <person name="Ahrendt S."/>
            <person name="Riley R."/>
            <person name="Andreopoulos W."/>
            <person name="Labutti K."/>
            <person name="Pangilinan J."/>
            <person name="Ruiz-Duenas F.J."/>
            <person name="Barrasa J.M."/>
            <person name="Sanchez-Garcia M."/>
            <person name="Camarero S."/>
            <person name="Miyauchi S."/>
            <person name="Serrano A."/>
            <person name="Linde D."/>
            <person name="Babiker R."/>
            <person name="Drula E."/>
            <person name="Ayuso-Fernandez I."/>
            <person name="Pacheco R."/>
            <person name="Padilla G."/>
            <person name="Ferreira P."/>
            <person name="Barriuso J."/>
            <person name="Kellner H."/>
            <person name="Castanera R."/>
            <person name="Alfaro M."/>
            <person name="Ramirez L."/>
            <person name="Pisabarro A.G."/>
            <person name="Kuo A."/>
            <person name="Tritt A."/>
            <person name="Lipzen A."/>
            <person name="He G."/>
            <person name="Yan M."/>
            <person name="Ng V."/>
            <person name="Cullen D."/>
            <person name="Martin F."/>
            <person name="Rosso M.-N."/>
            <person name="Henrissat B."/>
            <person name="Hibbett D."/>
            <person name="Martinez A.T."/>
            <person name="Grigoriev I.V."/>
        </authorList>
    </citation>
    <scope>NUCLEOTIDE SEQUENCE</scope>
    <source>
        <strain evidence="1">CBS 247.69</strain>
    </source>
</reference>
<name>A0A9P6CKR8_9AGAR</name>
<dbReference type="Proteomes" id="UP000807353">
    <property type="component" value="Unassembled WGS sequence"/>
</dbReference>
<comment type="caution">
    <text evidence="1">The sequence shown here is derived from an EMBL/GenBank/DDBJ whole genome shotgun (WGS) entry which is preliminary data.</text>
</comment>
<dbReference type="EMBL" id="MU150257">
    <property type="protein sequence ID" value="KAF9464048.1"/>
    <property type="molecule type" value="Genomic_DNA"/>
</dbReference>
<keyword evidence="2" id="KW-1185">Reference proteome</keyword>
<protein>
    <recommendedName>
        <fullName evidence="3">F-box domain-containing protein</fullName>
    </recommendedName>
</protein>
<accession>A0A9P6CKR8</accession>